<organism evidence="5 6">
    <name type="scientific">Stentor coeruleus</name>
    <dbReference type="NCBI Taxonomy" id="5963"/>
    <lineage>
        <taxon>Eukaryota</taxon>
        <taxon>Sar</taxon>
        <taxon>Alveolata</taxon>
        <taxon>Ciliophora</taxon>
        <taxon>Postciliodesmatophora</taxon>
        <taxon>Heterotrichea</taxon>
        <taxon>Heterotrichida</taxon>
        <taxon>Stentoridae</taxon>
        <taxon>Stentor</taxon>
    </lineage>
</organism>
<reference evidence="5 6" key="1">
    <citation type="submission" date="2016-11" db="EMBL/GenBank/DDBJ databases">
        <title>The macronuclear genome of Stentor coeruleus: a giant cell with tiny introns.</title>
        <authorList>
            <person name="Slabodnick M."/>
            <person name="Ruby J.G."/>
            <person name="Reiff S.B."/>
            <person name="Swart E.C."/>
            <person name="Gosai S."/>
            <person name="Prabakaran S."/>
            <person name="Witkowska E."/>
            <person name="Larue G.E."/>
            <person name="Fisher S."/>
            <person name="Freeman R.M."/>
            <person name="Gunawardena J."/>
            <person name="Chu W."/>
            <person name="Stover N.A."/>
            <person name="Gregory B.D."/>
            <person name="Nowacki M."/>
            <person name="Derisi J."/>
            <person name="Roy S.W."/>
            <person name="Marshall W.F."/>
            <person name="Sood P."/>
        </authorList>
    </citation>
    <scope>NUCLEOTIDE SEQUENCE [LARGE SCALE GENOMIC DNA]</scope>
    <source>
        <strain evidence="5">WM001</strain>
    </source>
</reference>
<feature type="domain" description="ODAD1 central coiled coil region" evidence="4">
    <location>
        <begin position="77"/>
        <end position="358"/>
    </location>
</feature>
<keyword evidence="1 2" id="KW-0175">Coiled coil</keyword>
<evidence type="ECO:0000256" key="1">
    <source>
        <dbReference type="ARBA" id="ARBA00023054"/>
    </source>
</evidence>
<feature type="coiled-coil region" evidence="2">
    <location>
        <begin position="275"/>
        <end position="341"/>
    </location>
</feature>
<protein>
    <recommendedName>
        <fullName evidence="4">ODAD1 central coiled coil region domain-containing protein</fullName>
    </recommendedName>
</protein>
<sequence length="457" mass="52336">MSLESTAPLPVGTESYIARLQDQEDTYIKKIKLEKTKGKDLDRRIAEVQKRIAEKRISLAMPKDNQIKETNETILLKIKKAEHKIDKTLQKYNEVLARNKHLRDEIDELRKERKISEDIIKSLDIEFATLKEEEHKLNDAQQKFKGISRKGNSMLRAKRDIKKEAQAEIDNFEKEWKEVNKILEKDINSEDLFMQYEKISTPATEEKESEGTETRGSPNDGNNERSCVRDAVKKVEMFSEAFKKLQEVAGTNDVEDLVKIFVEAEKHNYSLFSHVNDLTNDIQTLDAQIQEMKDEIAYYASIGKVTASQKENTLSQLGSKLTLAENRANSYEKRLEKTMKIMKDFKIGVQGLLEKVGAGDLVTEEGVSEANLMQFLGVIELRTNEILQMFKLCQKSANDSPIESTPIEDEDKKPLKIVPPEILAKDQEEDEKEAALSVLSQQELLTKAKLMLENPKK</sequence>
<comment type="caution">
    <text evidence="5">The sequence shown here is derived from an EMBL/GenBank/DDBJ whole genome shotgun (WGS) entry which is preliminary data.</text>
</comment>
<proteinExistence type="predicted"/>
<evidence type="ECO:0000313" key="6">
    <source>
        <dbReference type="Proteomes" id="UP000187209"/>
    </source>
</evidence>
<feature type="coiled-coil region" evidence="2">
    <location>
        <begin position="78"/>
        <end position="182"/>
    </location>
</feature>
<dbReference type="EMBL" id="MPUH01000222">
    <property type="protein sequence ID" value="OMJ85905.1"/>
    <property type="molecule type" value="Genomic_DNA"/>
</dbReference>
<evidence type="ECO:0000256" key="3">
    <source>
        <dbReference type="SAM" id="MobiDB-lite"/>
    </source>
</evidence>
<dbReference type="Pfam" id="PF21773">
    <property type="entry name" value="ODAD1_CC"/>
    <property type="match status" value="1"/>
</dbReference>
<evidence type="ECO:0000256" key="2">
    <source>
        <dbReference type="SAM" id="Coils"/>
    </source>
</evidence>
<dbReference type="PANTHER" id="PTHR21694:SF18">
    <property type="entry name" value="COILED-COIL DOMAIN-CONTAINING PROTEIN 63"/>
    <property type="match status" value="1"/>
</dbReference>
<evidence type="ECO:0000313" key="5">
    <source>
        <dbReference type="EMBL" id="OMJ85905.1"/>
    </source>
</evidence>
<evidence type="ECO:0000259" key="4">
    <source>
        <dbReference type="Pfam" id="PF21773"/>
    </source>
</evidence>
<name>A0A1R2CAA0_9CILI</name>
<keyword evidence="6" id="KW-1185">Reference proteome</keyword>
<dbReference type="AlphaFoldDB" id="A0A1R2CAA0"/>
<dbReference type="PANTHER" id="PTHR21694">
    <property type="entry name" value="COILED-COIL DOMAIN-CONTAINING PROTEIN 63"/>
    <property type="match status" value="1"/>
</dbReference>
<accession>A0A1R2CAA0</accession>
<feature type="region of interest" description="Disordered" evidence="3">
    <location>
        <begin position="200"/>
        <end position="226"/>
    </location>
</feature>
<dbReference type="InterPro" id="IPR049258">
    <property type="entry name" value="ODAD1_CC"/>
</dbReference>
<feature type="compositionally biased region" description="Basic and acidic residues" evidence="3">
    <location>
        <begin position="204"/>
        <end position="213"/>
    </location>
</feature>
<dbReference type="OrthoDB" id="6766775at2759"/>
<dbReference type="InterPro" id="IPR051876">
    <property type="entry name" value="ODA-DC/CCD"/>
</dbReference>
<dbReference type="Proteomes" id="UP000187209">
    <property type="component" value="Unassembled WGS sequence"/>
</dbReference>
<gene>
    <name evidence="5" type="ORF">SteCoe_12680</name>
</gene>